<dbReference type="InterPro" id="IPR006597">
    <property type="entry name" value="Sel1-like"/>
</dbReference>
<protein>
    <submittedName>
        <fullName evidence="1">Sel1 repeat-containing protein</fullName>
    </submittedName>
</protein>
<dbReference type="PANTHER" id="PTHR11102">
    <property type="entry name" value="SEL-1-LIKE PROTEIN"/>
    <property type="match status" value="1"/>
</dbReference>
<organism evidence="1 2">
    <name type="scientific">Kushneria indalinina DSM 14324</name>
    <dbReference type="NCBI Taxonomy" id="1122140"/>
    <lineage>
        <taxon>Bacteria</taxon>
        <taxon>Pseudomonadati</taxon>
        <taxon>Pseudomonadota</taxon>
        <taxon>Gammaproteobacteria</taxon>
        <taxon>Oceanospirillales</taxon>
        <taxon>Halomonadaceae</taxon>
        <taxon>Kushneria</taxon>
    </lineage>
</organism>
<gene>
    <name evidence="1" type="ORF">C8D72_2348</name>
</gene>
<dbReference type="PANTHER" id="PTHR11102:SF160">
    <property type="entry name" value="ERAD-ASSOCIATED E3 UBIQUITIN-PROTEIN LIGASE COMPONENT HRD3"/>
    <property type="match status" value="1"/>
</dbReference>
<dbReference type="Gene3D" id="1.25.40.10">
    <property type="entry name" value="Tetratricopeptide repeat domain"/>
    <property type="match status" value="1"/>
</dbReference>
<accession>A0A3D9DTA3</accession>
<sequence>MLRSAQVFTRFEYRLASRLMQAPWLEGSAHKRRLTMHLFRRCANAGHVDALSTYGVMLFRRGHTARDKARGVRCVVKAAEAGHPEAQYQVAHMYEHGCTQFARREDRAVTWYARAAEAGHDGAAQRLARAFDHGELGLPVDPERSRHWQLADDDTAIAARQMTSMPGSAPALQ</sequence>
<dbReference type="Pfam" id="PF08238">
    <property type="entry name" value="Sel1"/>
    <property type="match status" value="3"/>
</dbReference>
<dbReference type="RefSeq" id="WP_115854608.1">
    <property type="nucleotide sequence ID" value="NZ_QRDJ01000008.1"/>
</dbReference>
<dbReference type="Proteomes" id="UP000256334">
    <property type="component" value="Unassembled WGS sequence"/>
</dbReference>
<dbReference type="AlphaFoldDB" id="A0A3D9DTA3"/>
<comment type="caution">
    <text evidence="1">The sequence shown here is derived from an EMBL/GenBank/DDBJ whole genome shotgun (WGS) entry which is preliminary data.</text>
</comment>
<dbReference type="EMBL" id="QRDJ01000008">
    <property type="protein sequence ID" value="REC93983.1"/>
    <property type="molecule type" value="Genomic_DNA"/>
</dbReference>
<proteinExistence type="predicted"/>
<dbReference type="SUPFAM" id="SSF81901">
    <property type="entry name" value="HCP-like"/>
    <property type="match status" value="1"/>
</dbReference>
<dbReference type="InterPro" id="IPR011990">
    <property type="entry name" value="TPR-like_helical_dom_sf"/>
</dbReference>
<dbReference type="OrthoDB" id="7024154at2"/>
<evidence type="ECO:0000313" key="1">
    <source>
        <dbReference type="EMBL" id="REC93983.1"/>
    </source>
</evidence>
<evidence type="ECO:0000313" key="2">
    <source>
        <dbReference type="Proteomes" id="UP000256334"/>
    </source>
</evidence>
<keyword evidence="2" id="KW-1185">Reference proteome</keyword>
<reference evidence="1 2" key="1">
    <citation type="submission" date="2018-07" db="EMBL/GenBank/DDBJ databases">
        <title>Genomic Encyclopedia of Type Strains, Phase IV (KMG-IV): sequencing the most valuable type-strain genomes for metagenomic binning, comparative biology and taxonomic classification.</title>
        <authorList>
            <person name="Goeker M."/>
        </authorList>
    </citation>
    <scope>NUCLEOTIDE SEQUENCE [LARGE SCALE GENOMIC DNA]</scope>
    <source>
        <strain evidence="1 2">DSM 14324</strain>
    </source>
</reference>
<dbReference type="InterPro" id="IPR050767">
    <property type="entry name" value="Sel1_AlgK"/>
</dbReference>
<dbReference type="SMART" id="SM00671">
    <property type="entry name" value="SEL1"/>
    <property type="match status" value="2"/>
</dbReference>
<name>A0A3D9DTA3_9GAMM</name>